<keyword evidence="3 5" id="KW-0067">ATP-binding</keyword>
<evidence type="ECO:0000256" key="2">
    <source>
        <dbReference type="ARBA" id="ARBA00022741"/>
    </source>
</evidence>
<sequence>MDRAFGIEEEFLLLDARSGLPVDRAAEVIRAVPELGRLAEREFLASQLEVATPVCRTAAAAEEFLAGFRTAAADAAERCGAVLASTGLAPFGGAASGAVTPKPRYLRIRAEMREVAAHQFMVGTHVHVEVPSREAGVDALARLARWMPVLLAMTANSPLWCGAATGFASWRHIRGLAWPTAGYPPAFPDGAAYSDGVAELIDAGVLIDAGHLTWTARLSERYPTIELRIADAQLDHRDSVAFAVIVRALVERALRALAAGAARPRCAPALVDGASWLAARDGLGAMLVDPSTGIAAPARVRLVELFDEISEELERFGDRERATAYLARLRRTGSPAERQLGAFRSGGAQALLRLYASAARIPFAAPLGVAPPLAPPRGAEATGLARRLDPA</sequence>
<dbReference type="EMBL" id="CP095045">
    <property type="protein sequence ID" value="UOQ58434.1"/>
    <property type="molecule type" value="Genomic_DNA"/>
</dbReference>
<dbReference type="PANTHER" id="PTHR36510">
    <property type="entry name" value="GLUTAMATE--CYSTEINE LIGASE 2-RELATED"/>
    <property type="match status" value="1"/>
</dbReference>
<dbReference type="Gene3D" id="3.30.590.20">
    <property type="match status" value="1"/>
</dbReference>
<comment type="similarity">
    <text evidence="5">Belongs to the glutamate--cysteine ligase type 2 family. YbdK subfamily.</text>
</comment>
<organism evidence="6 7">
    <name type="scientific">Leucobacter allii</name>
    <dbReference type="NCBI Taxonomy" id="2932247"/>
    <lineage>
        <taxon>Bacteria</taxon>
        <taxon>Bacillati</taxon>
        <taxon>Actinomycetota</taxon>
        <taxon>Actinomycetes</taxon>
        <taxon>Micrococcales</taxon>
        <taxon>Microbacteriaceae</taxon>
        <taxon>Leucobacter</taxon>
    </lineage>
</organism>
<dbReference type="EC" id="6.3.2.2" evidence="5"/>
<protein>
    <recommendedName>
        <fullName evidence="5">Putative glutamate--cysteine ligase 2</fullName>
        <ecNumber evidence="5">6.3.2.2</ecNumber>
    </recommendedName>
    <alternativeName>
        <fullName evidence="5">Gamma-glutamylcysteine synthetase 2</fullName>
        <shortName evidence="5">GCS 2</shortName>
        <shortName evidence="5">Gamma-GCS 2</shortName>
    </alternativeName>
</protein>
<comment type="catalytic activity">
    <reaction evidence="4 5">
        <text>L-cysteine + L-glutamate + ATP = gamma-L-glutamyl-L-cysteine + ADP + phosphate + H(+)</text>
        <dbReference type="Rhea" id="RHEA:13285"/>
        <dbReference type="ChEBI" id="CHEBI:15378"/>
        <dbReference type="ChEBI" id="CHEBI:29985"/>
        <dbReference type="ChEBI" id="CHEBI:30616"/>
        <dbReference type="ChEBI" id="CHEBI:35235"/>
        <dbReference type="ChEBI" id="CHEBI:43474"/>
        <dbReference type="ChEBI" id="CHEBI:58173"/>
        <dbReference type="ChEBI" id="CHEBI:456216"/>
        <dbReference type="EC" id="6.3.2.2"/>
    </reaction>
</comment>
<proteinExistence type="inferred from homology"/>
<evidence type="ECO:0000256" key="5">
    <source>
        <dbReference type="HAMAP-Rule" id="MF_01609"/>
    </source>
</evidence>
<dbReference type="InterPro" id="IPR050141">
    <property type="entry name" value="GCL_type2/YbdK_subfam"/>
</dbReference>
<keyword evidence="1 5" id="KW-0436">Ligase</keyword>
<evidence type="ECO:0000256" key="1">
    <source>
        <dbReference type="ARBA" id="ARBA00022598"/>
    </source>
</evidence>
<evidence type="ECO:0000313" key="6">
    <source>
        <dbReference type="EMBL" id="UOQ58434.1"/>
    </source>
</evidence>
<name>A0ABY4FQG9_9MICO</name>
<dbReference type="HAMAP" id="MF_01609">
    <property type="entry name" value="Glu_cys_ligase_2"/>
    <property type="match status" value="1"/>
</dbReference>
<dbReference type="Proteomes" id="UP000831786">
    <property type="component" value="Chromosome"/>
</dbReference>
<gene>
    <name evidence="6" type="ORF">MUN78_06265</name>
</gene>
<dbReference type="SUPFAM" id="SSF55931">
    <property type="entry name" value="Glutamine synthetase/guanido kinase"/>
    <property type="match status" value="1"/>
</dbReference>
<dbReference type="Pfam" id="PF04107">
    <property type="entry name" value="GCS2"/>
    <property type="match status" value="1"/>
</dbReference>
<evidence type="ECO:0000313" key="7">
    <source>
        <dbReference type="Proteomes" id="UP000831786"/>
    </source>
</evidence>
<dbReference type="InterPro" id="IPR014746">
    <property type="entry name" value="Gln_synth/guanido_kin_cat_dom"/>
</dbReference>
<keyword evidence="7" id="KW-1185">Reference proteome</keyword>
<evidence type="ECO:0000256" key="4">
    <source>
        <dbReference type="ARBA" id="ARBA00048819"/>
    </source>
</evidence>
<keyword evidence="2 5" id="KW-0547">Nucleotide-binding</keyword>
<comment type="function">
    <text evidence="5">ATP-dependent carboxylate-amine ligase which exhibits weak glutamate--cysteine ligase activity.</text>
</comment>
<dbReference type="RefSeq" id="WP_244693661.1">
    <property type="nucleotide sequence ID" value="NZ_CP095044.1"/>
</dbReference>
<accession>A0ABY4FQG9</accession>
<dbReference type="NCBIfam" id="TIGR02050">
    <property type="entry name" value="gshA_cyan_rel"/>
    <property type="match status" value="1"/>
</dbReference>
<dbReference type="PANTHER" id="PTHR36510:SF1">
    <property type="entry name" value="GLUTAMATE--CYSTEINE LIGASE 2-RELATED"/>
    <property type="match status" value="1"/>
</dbReference>
<evidence type="ECO:0000256" key="3">
    <source>
        <dbReference type="ARBA" id="ARBA00022840"/>
    </source>
</evidence>
<dbReference type="GO" id="GO:0016874">
    <property type="term" value="F:ligase activity"/>
    <property type="evidence" value="ECO:0007669"/>
    <property type="project" value="UniProtKB-KW"/>
</dbReference>
<reference evidence="6 7" key="1">
    <citation type="submission" date="2022-04" db="EMBL/GenBank/DDBJ databases">
        <title>Leucobacter sp. isolated from rhizosphere of garlic.</title>
        <authorList>
            <person name="Won M."/>
            <person name="Lee C.-M."/>
            <person name="Woen H.-Y."/>
            <person name="Kwon S.-W."/>
        </authorList>
    </citation>
    <scope>NUCLEOTIDE SEQUENCE [LARGE SCALE GENOMIC DNA]</scope>
    <source>
        <strain evidence="6 7">H21R-40</strain>
    </source>
</reference>
<dbReference type="InterPro" id="IPR006336">
    <property type="entry name" value="GCS2"/>
</dbReference>
<dbReference type="InterPro" id="IPR011793">
    <property type="entry name" value="YbdK"/>
</dbReference>